<evidence type="ECO:0000256" key="5">
    <source>
        <dbReference type="ARBA" id="ARBA00022679"/>
    </source>
</evidence>
<accession>A0A0K2L9S3</accession>
<evidence type="ECO:0000256" key="4">
    <source>
        <dbReference type="ARBA" id="ARBA00022597"/>
    </source>
</evidence>
<evidence type="ECO:0000256" key="1">
    <source>
        <dbReference type="ARBA" id="ARBA00004496"/>
    </source>
</evidence>
<dbReference type="GO" id="GO:0016301">
    <property type="term" value="F:kinase activity"/>
    <property type="evidence" value="ECO:0007669"/>
    <property type="project" value="UniProtKB-KW"/>
</dbReference>
<dbReference type="GO" id="GO:0016020">
    <property type="term" value="C:membrane"/>
    <property type="evidence" value="ECO:0007669"/>
    <property type="project" value="InterPro"/>
</dbReference>
<dbReference type="SUPFAM" id="SSF53062">
    <property type="entry name" value="PTS system fructose IIA component-like"/>
    <property type="match status" value="1"/>
</dbReference>
<evidence type="ECO:0000259" key="8">
    <source>
        <dbReference type="PROSITE" id="PS51096"/>
    </source>
</evidence>
<dbReference type="OrthoDB" id="6623712at2"/>
<dbReference type="InterPro" id="IPR004701">
    <property type="entry name" value="PTS_EIIA_man-typ"/>
</dbReference>
<keyword evidence="7" id="KW-0418">Kinase</keyword>
<keyword evidence="6" id="KW-0598">Phosphotransferase system</keyword>
<dbReference type="PROSITE" id="PS51096">
    <property type="entry name" value="PTS_EIIA_TYPE_4"/>
    <property type="match status" value="1"/>
</dbReference>
<dbReference type="CDD" id="cd00006">
    <property type="entry name" value="PTS_IIA_man"/>
    <property type="match status" value="1"/>
</dbReference>
<dbReference type="GO" id="GO:0009401">
    <property type="term" value="P:phosphoenolpyruvate-dependent sugar phosphotransferase system"/>
    <property type="evidence" value="ECO:0007669"/>
    <property type="project" value="UniProtKB-KW"/>
</dbReference>
<gene>
    <name evidence="9" type="ORF">JP39_00875</name>
</gene>
<dbReference type="STRING" id="1074467.JP39_00875"/>
<dbReference type="InterPro" id="IPR051471">
    <property type="entry name" value="Bacterial_PTS_sugar_comp"/>
</dbReference>
<proteinExistence type="predicted"/>
<dbReference type="PANTHER" id="PTHR33799:SF1">
    <property type="entry name" value="PTS SYSTEM MANNOSE-SPECIFIC EIIAB COMPONENT-RELATED"/>
    <property type="match status" value="1"/>
</dbReference>
<dbReference type="RefSeq" id="WP_041500982.1">
    <property type="nucleotide sequence ID" value="NZ_BJDV01000009.1"/>
</dbReference>
<organism evidence="9 10">
    <name type="scientific">Companilactobacillus heilongjiangensis</name>
    <dbReference type="NCBI Taxonomy" id="1074467"/>
    <lineage>
        <taxon>Bacteria</taxon>
        <taxon>Bacillati</taxon>
        <taxon>Bacillota</taxon>
        <taxon>Bacilli</taxon>
        <taxon>Lactobacillales</taxon>
        <taxon>Lactobacillaceae</taxon>
        <taxon>Companilactobacillus</taxon>
    </lineage>
</organism>
<reference evidence="9 10" key="1">
    <citation type="submission" date="2015-08" db="EMBL/GenBank/DDBJ databases">
        <title>Genomic sequence of Lactobacillus heilongjiangensis DSM 28069, isolated from Chinese traditional pickle.</title>
        <authorList>
            <person name="Jiang X."/>
            <person name="Zheng B."/>
            <person name="Cheng H."/>
        </authorList>
    </citation>
    <scope>NUCLEOTIDE SEQUENCE [LARGE SCALE GENOMIC DNA]</scope>
    <source>
        <strain evidence="9 10">DSM 28069</strain>
    </source>
</reference>
<dbReference type="EMBL" id="CP012559">
    <property type="protein sequence ID" value="ALB28044.1"/>
    <property type="molecule type" value="Genomic_DNA"/>
</dbReference>
<evidence type="ECO:0000313" key="10">
    <source>
        <dbReference type="Proteomes" id="UP000061546"/>
    </source>
</evidence>
<feature type="domain" description="PTS EIIA type-4" evidence="8">
    <location>
        <begin position="1"/>
        <end position="122"/>
    </location>
</feature>
<dbReference type="PANTHER" id="PTHR33799">
    <property type="entry name" value="PTS PERMEASE-RELATED-RELATED"/>
    <property type="match status" value="1"/>
</dbReference>
<dbReference type="InterPro" id="IPR036662">
    <property type="entry name" value="PTS_EIIA_man-typ_sf"/>
</dbReference>
<dbReference type="AlphaFoldDB" id="A0A0K2L9S3"/>
<protein>
    <submittedName>
        <fullName evidence="9">PTS sugar transporter</fullName>
    </submittedName>
</protein>
<keyword evidence="2" id="KW-0813">Transport</keyword>
<evidence type="ECO:0000256" key="2">
    <source>
        <dbReference type="ARBA" id="ARBA00022448"/>
    </source>
</evidence>
<keyword evidence="3" id="KW-0963">Cytoplasm</keyword>
<keyword evidence="5" id="KW-0808">Transferase</keyword>
<dbReference type="Gene3D" id="3.40.50.510">
    <property type="entry name" value="Phosphotransferase system, mannose-type IIA component"/>
    <property type="match status" value="1"/>
</dbReference>
<keyword evidence="10" id="KW-1185">Reference proteome</keyword>
<comment type="subcellular location">
    <subcellularLocation>
        <location evidence="1">Cytoplasm</location>
    </subcellularLocation>
</comment>
<dbReference type="InterPro" id="IPR033887">
    <property type="entry name" value="PTS_IIA_man"/>
</dbReference>
<evidence type="ECO:0000256" key="6">
    <source>
        <dbReference type="ARBA" id="ARBA00022683"/>
    </source>
</evidence>
<name>A0A0K2L9S3_9LACO</name>
<dbReference type="Pfam" id="PF03610">
    <property type="entry name" value="EIIA-man"/>
    <property type="match status" value="1"/>
</dbReference>
<dbReference type="Proteomes" id="UP000061546">
    <property type="component" value="Chromosome"/>
</dbReference>
<dbReference type="KEGG" id="lhi:JP39_00875"/>
<evidence type="ECO:0000256" key="3">
    <source>
        <dbReference type="ARBA" id="ARBA00022490"/>
    </source>
</evidence>
<evidence type="ECO:0000256" key="7">
    <source>
        <dbReference type="ARBA" id="ARBA00022777"/>
    </source>
</evidence>
<sequence>MALILMSHGNMAIETLKSAELIIGELPETSALGLEKSDGPEDLKAKAETEIKKYYGKEPVFLIVDLLGGTPGNVAVNLTQTYPDMHVISGLNLPMVINYANQKFIGSDIKVADLMKEAKDGIVDVNAFINSDSDEDDEEDE</sequence>
<keyword evidence="4 9" id="KW-0762">Sugar transport</keyword>
<dbReference type="GO" id="GO:0005737">
    <property type="term" value="C:cytoplasm"/>
    <property type="evidence" value="ECO:0007669"/>
    <property type="project" value="UniProtKB-SubCell"/>
</dbReference>
<evidence type="ECO:0000313" key="9">
    <source>
        <dbReference type="EMBL" id="ALB28044.1"/>
    </source>
</evidence>